<feature type="region of interest" description="Disordered" evidence="1">
    <location>
        <begin position="1"/>
        <end position="95"/>
    </location>
</feature>
<proteinExistence type="predicted"/>
<feature type="compositionally biased region" description="Polar residues" evidence="1">
    <location>
        <begin position="51"/>
        <end position="76"/>
    </location>
</feature>
<dbReference type="Proteomes" id="UP000499080">
    <property type="component" value="Unassembled WGS sequence"/>
</dbReference>
<protein>
    <recommendedName>
        <fullName evidence="4">PiggyBac transposable element-derived protein domain-containing protein</fullName>
    </recommendedName>
</protein>
<gene>
    <name evidence="2" type="ORF">AVEN_219008_1</name>
</gene>
<sequence length="170" mass="19376">MMRELWEEEKSDNEINDLDGDEEYVPTESNNSDHESEISSQHDSEFHESYSSDNECSETILQTSINSRQKSGYGSTSRKRRRKCSIPNIPPSVGEEEILEDGMVWNAVSPSGTIDRCAAQNVPKETKGTPLNAKRNICEDSVFSAWRLIFNNQMIRNIKECPEEKARLSK</sequence>
<evidence type="ECO:0000313" key="2">
    <source>
        <dbReference type="EMBL" id="GBM01891.1"/>
    </source>
</evidence>
<evidence type="ECO:0000313" key="3">
    <source>
        <dbReference type="Proteomes" id="UP000499080"/>
    </source>
</evidence>
<evidence type="ECO:0000256" key="1">
    <source>
        <dbReference type="SAM" id="MobiDB-lite"/>
    </source>
</evidence>
<name>A0A4Y2CBW7_ARAVE</name>
<evidence type="ECO:0008006" key="4">
    <source>
        <dbReference type="Google" id="ProtNLM"/>
    </source>
</evidence>
<keyword evidence="3" id="KW-1185">Reference proteome</keyword>
<dbReference type="AlphaFoldDB" id="A0A4Y2CBW7"/>
<feature type="compositionally biased region" description="Basic and acidic residues" evidence="1">
    <location>
        <begin position="31"/>
        <end position="50"/>
    </location>
</feature>
<feature type="compositionally biased region" description="Acidic residues" evidence="1">
    <location>
        <begin position="1"/>
        <end position="25"/>
    </location>
</feature>
<organism evidence="2 3">
    <name type="scientific">Araneus ventricosus</name>
    <name type="common">Orbweaver spider</name>
    <name type="synonym">Epeira ventricosa</name>
    <dbReference type="NCBI Taxonomy" id="182803"/>
    <lineage>
        <taxon>Eukaryota</taxon>
        <taxon>Metazoa</taxon>
        <taxon>Ecdysozoa</taxon>
        <taxon>Arthropoda</taxon>
        <taxon>Chelicerata</taxon>
        <taxon>Arachnida</taxon>
        <taxon>Araneae</taxon>
        <taxon>Araneomorphae</taxon>
        <taxon>Entelegynae</taxon>
        <taxon>Araneoidea</taxon>
        <taxon>Araneidae</taxon>
        <taxon>Araneus</taxon>
    </lineage>
</organism>
<dbReference type="EMBL" id="BGPR01000174">
    <property type="protein sequence ID" value="GBM01891.1"/>
    <property type="molecule type" value="Genomic_DNA"/>
</dbReference>
<accession>A0A4Y2CBW7</accession>
<reference evidence="2 3" key="1">
    <citation type="journal article" date="2019" name="Sci. Rep.">
        <title>Orb-weaving spider Araneus ventricosus genome elucidates the spidroin gene catalogue.</title>
        <authorList>
            <person name="Kono N."/>
            <person name="Nakamura H."/>
            <person name="Ohtoshi R."/>
            <person name="Moran D.A.P."/>
            <person name="Shinohara A."/>
            <person name="Yoshida Y."/>
            <person name="Fujiwara M."/>
            <person name="Mori M."/>
            <person name="Tomita M."/>
            <person name="Arakawa K."/>
        </authorList>
    </citation>
    <scope>NUCLEOTIDE SEQUENCE [LARGE SCALE GENOMIC DNA]</scope>
</reference>
<comment type="caution">
    <text evidence="2">The sequence shown here is derived from an EMBL/GenBank/DDBJ whole genome shotgun (WGS) entry which is preliminary data.</text>
</comment>